<keyword evidence="2" id="KW-1185">Reference proteome</keyword>
<gene>
    <name evidence="1" type="ordered locus">Pisl_1311</name>
</gene>
<evidence type="ECO:0000313" key="2">
    <source>
        <dbReference type="Proteomes" id="UP000002595"/>
    </source>
</evidence>
<dbReference type="STRING" id="384616.Pisl_1311"/>
<reference evidence="1" key="1">
    <citation type="submission" date="2006-12" db="EMBL/GenBank/DDBJ databases">
        <title>Complete sequence of Pyrobaculum islandicum DSM 4184.</title>
        <authorList>
            <person name="Copeland A."/>
            <person name="Lucas S."/>
            <person name="Lapidus A."/>
            <person name="Barry K."/>
            <person name="Detter J.C."/>
            <person name="Glavina del Rio T."/>
            <person name="Dalin E."/>
            <person name="Tice H."/>
            <person name="Pitluck S."/>
            <person name="Meincke L."/>
            <person name="Brettin T."/>
            <person name="Bruce D."/>
            <person name="Han C."/>
            <person name="Tapia R."/>
            <person name="Gilna P."/>
            <person name="Schmutz J."/>
            <person name="Larimer F."/>
            <person name="Land M."/>
            <person name="Hauser L."/>
            <person name="Kyrpides N."/>
            <person name="Mikhailova N."/>
            <person name="Cozen A.E."/>
            <person name="Fitz-Gibbon S.T."/>
            <person name="House C.H."/>
            <person name="Saltikov C."/>
            <person name="Lowe T."/>
            <person name="Richardson P."/>
        </authorList>
    </citation>
    <scope>NUCLEOTIDE SEQUENCE [LARGE SCALE GENOMIC DNA]</scope>
    <source>
        <strain evidence="1">DSM 4184</strain>
    </source>
</reference>
<name>A1RU42_PYRIL</name>
<protein>
    <submittedName>
        <fullName evidence="1">Uncharacterized protein</fullName>
    </submittedName>
</protein>
<dbReference type="HOGENOM" id="CLU_2519903_0_0_2"/>
<dbReference type="AlphaFoldDB" id="A1RU42"/>
<dbReference type="EMBL" id="CP000504">
    <property type="protein sequence ID" value="ABL88474.1"/>
    <property type="molecule type" value="Genomic_DNA"/>
</dbReference>
<organism evidence="1 2">
    <name type="scientific">Pyrobaculum islandicum (strain DSM 4184 / JCM 9189 / GEO3)</name>
    <dbReference type="NCBI Taxonomy" id="384616"/>
    <lineage>
        <taxon>Archaea</taxon>
        <taxon>Thermoproteota</taxon>
        <taxon>Thermoprotei</taxon>
        <taxon>Thermoproteales</taxon>
        <taxon>Thermoproteaceae</taxon>
        <taxon>Pyrobaculum</taxon>
    </lineage>
</organism>
<accession>A1RU42</accession>
<proteinExistence type="predicted"/>
<dbReference type="Proteomes" id="UP000002595">
    <property type="component" value="Chromosome"/>
</dbReference>
<dbReference type="KEGG" id="pis:Pisl_1311"/>
<evidence type="ECO:0000313" key="1">
    <source>
        <dbReference type="EMBL" id="ABL88474.1"/>
    </source>
</evidence>
<sequence length="84" mass="8864">MPTGARGEPDMTRLPALKVGFLLAHAFMGIHDASGVGSLGMGPGGTRPSSSTSSVFLSMFTTVAISLQKFFNNYEVQKLSWGGR</sequence>